<keyword evidence="12" id="KW-0282">Flagellum</keyword>
<comment type="subcellular location">
    <subcellularLocation>
        <location evidence="1">Cell membrane</location>
        <topology evidence="1">Peripheral membrane protein</topology>
        <orientation evidence="1">Cytoplasmic side</orientation>
    </subcellularLocation>
</comment>
<proteinExistence type="inferred from homology"/>
<evidence type="ECO:0000256" key="8">
    <source>
        <dbReference type="ARBA" id="ARBA00022927"/>
    </source>
</evidence>
<evidence type="ECO:0000256" key="5">
    <source>
        <dbReference type="ARBA" id="ARBA00022475"/>
    </source>
</evidence>
<dbReference type="GO" id="GO:0009288">
    <property type="term" value="C:bacterial-type flagellum"/>
    <property type="evidence" value="ECO:0007669"/>
    <property type="project" value="InterPro"/>
</dbReference>
<comment type="similarity">
    <text evidence="2">Belongs to the FliJ family.</text>
</comment>
<dbReference type="InterPro" id="IPR053716">
    <property type="entry name" value="Flag_assembly_chemotaxis_eff"/>
</dbReference>
<keyword evidence="9" id="KW-0472">Membrane</keyword>
<evidence type="ECO:0000256" key="1">
    <source>
        <dbReference type="ARBA" id="ARBA00004413"/>
    </source>
</evidence>
<evidence type="ECO:0000256" key="3">
    <source>
        <dbReference type="ARBA" id="ARBA00020392"/>
    </source>
</evidence>
<dbReference type="NCBIfam" id="TIGR02473">
    <property type="entry name" value="flagell_FliJ"/>
    <property type="match status" value="1"/>
</dbReference>
<dbReference type="AlphaFoldDB" id="A0A1H7ZVV2"/>
<evidence type="ECO:0000256" key="10">
    <source>
        <dbReference type="ARBA" id="ARBA00023225"/>
    </source>
</evidence>
<keyword evidence="12" id="KW-0969">Cilium</keyword>
<keyword evidence="12" id="KW-0966">Cell projection</keyword>
<dbReference type="Gene3D" id="1.10.287.1700">
    <property type="match status" value="1"/>
</dbReference>
<dbReference type="GO" id="GO:0044781">
    <property type="term" value="P:bacterial-type flagellum organization"/>
    <property type="evidence" value="ECO:0007669"/>
    <property type="project" value="UniProtKB-KW"/>
</dbReference>
<name>A0A1H7ZVV2_9FIRM</name>
<dbReference type="GO" id="GO:0006935">
    <property type="term" value="P:chemotaxis"/>
    <property type="evidence" value="ECO:0007669"/>
    <property type="project" value="UniProtKB-KW"/>
</dbReference>
<evidence type="ECO:0000256" key="7">
    <source>
        <dbReference type="ARBA" id="ARBA00022795"/>
    </source>
</evidence>
<accession>A0A1H7ZVV2</accession>
<evidence type="ECO:0000256" key="6">
    <source>
        <dbReference type="ARBA" id="ARBA00022500"/>
    </source>
</evidence>
<gene>
    <name evidence="12" type="ORF">SAMN05216180_0885</name>
</gene>
<protein>
    <recommendedName>
        <fullName evidence="3">Flagellar FliJ protein</fullName>
    </recommendedName>
</protein>
<keyword evidence="4" id="KW-0813">Transport</keyword>
<reference evidence="12 13" key="1">
    <citation type="submission" date="2016-10" db="EMBL/GenBank/DDBJ databases">
        <authorList>
            <person name="de Groot N.N."/>
        </authorList>
    </citation>
    <scope>NUCLEOTIDE SEQUENCE [LARGE SCALE GENOMIC DNA]</scope>
    <source>
        <strain evidence="12 13">CGMCC 1.5070</strain>
    </source>
</reference>
<dbReference type="InterPro" id="IPR012823">
    <property type="entry name" value="Flagell_FliJ"/>
</dbReference>
<sequence length="149" mass="17529">MKKFQFSLSRMLNFREQLLEKEKNSLNQLLIQKNTLDQHILDIKEQLEQAATQLEQKTREGTVITELRLLTFTLENGKKQLKQLHKDQMLLNSTVELQRKSVVQASQQVTKLEKLKEKQWEEYQYALAKAEEAFISEHVASTLIRQTNS</sequence>
<keyword evidence="6" id="KW-0145">Chemotaxis</keyword>
<feature type="coiled-coil region" evidence="11">
    <location>
        <begin position="19"/>
        <end position="60"/>
    </location>
</feature>
<evidence type="ECO:0000313" key="12">
    <source>
        <dbReference type="EMBL" id="SEM61708.1"/>
    </source>
</evidence>
<dbReference type="EMBL" id="FOCG01000001">
    <property type="protein sequence ID" value="SEM61708.1"/>
    <property type="molecule type" value="Genomic_DNA"/>
</dbReference>
<dbReference type="GO" id="GO:0005886">
    <property type="term" value="C:plasma membrane"/>
    <property type="evidence" value="ECO:0007669"/>
    <property type="project" value="UniProtKB-SubCell"/>
</dbReference>
<dbReference type="STRING" id="474960.SAMN05216180_0885"/>
<evidence type="ECO:0000256" key="9">
    <source>
        <dbReference type="ARBA" id="ARBA00023136"/>
    </source>
</evidence>
<keyword evidence="7" id="KW-1005">Bacterial flagellum biogenesis</keyword>
<dbReference type="GO" id="GO:0071973">
    <property type="term" value="P:bacterial-type flagellum-dependent cell motility"/>
    <property type="evidence" value="ECO:0007669"/>
    <property type="project" value="InterPro"/>
</dbReference>
<keyword evidence="8" id="KW-0653">Protein transport</keyword>
<keyword evidence="13" id="KW-1185">Reference proteome</keyword>
<keyword evidence="10" id="KW-1006">Bacterial flagellum protein export</keyword>
<keyword evidence="11" id="KW-0175">Coiled coil</keyword>
<evidence type="ECO:0000313" key="13">
    <source>
        <dbReference type="Proteomes" id="UP000199158"/>
    </source>
</evidence>
<dbReference type="OrthoDB" id="2087173at2"/>
<dbReference type="RefSeq" id="WP_092752030.1">
    <property type="nucleotide sequence ID" value="NZ_FOCG01000001.1"/>
</dbReference>
<dbReference type="Proteomes" id="UP000199158">
    <property type="component" value="Unassembled WGS sequence"/>
</dbReference>
<evidence type="ECO:0000256" key="2">
    <source>
        <dbReference type="ARBA" id="ARBA00010004"/>
    </source>
</evidence>
<organism evidence="12 13">
    <name type="scientific">Hydrogenoanaerobacterium saccharovorans</name>
    <dbReference type="NCBI Taxonomy" id="474960"/>
    <lineage>
        <taxon>Bacteria</taxon>
        <taxon>Bacillati</taxon>
        <taxon>Bacillota</taxon>
        <taxon>Clostridia</taxon>
        <taxon>Eubacteriales</taxon>
        <taxon>Oscillospiraceae</taxon>
        <taxon>Hydrogenoanaerobacterium</taxon>
    </lineage>
</organism>
<evidence type="ECO:0000256" key="4">
    <source>
        <dbReference type="ARBA" id="ARBA00022448"/>
    </source>
</evidence>
<evidence type="ECO:0000256" key="11">
    <source>
        <dbReference type="SAM" id="Coils"/>
    </source>
</evidence>
<keyword evidence="5" id="KW-1003">Cell membrane</keyword>
<dbReference type="GO" id="GO:0015031">
    <property type="term" value="P:protein transport"/>
    <property type="evidence" value="ECO:0007669"/>
    <property type="project" value="UniProtKB-KW"/>
</dbReference>